<feature type="region of interest" description="Disordered" evidence="1">
    <location>
        <begin position="1"/>
        <end position="22"/>
    </location>
</feature>
<name>C5BSN9_TERTT</name>
<sequence length="210" mass="22361">MGLFTGSKSSSSTTNNVSTTNIGLSEIGDSSAAIIGDNNSYTMTDHGAIAAAFEHGEMAYDVADSAVTQNRYIAESAIGEVGEITEDAFYLVGDVNERSIDAVQDFSTDALYTVTESFDDSLSTVADIADSQSARAFDFGREVLFESTGRIEDAADLNYQLVSQALDYNQALIGESNRSEDATVIHNLTKNLPLAIMAIGAVTALWVLKK</sequence>
<reference evidence="2 3" key="1">
    <citation type="journal article" date="2009" name="PLoS ONE">
        <title>The complete genome of Teredinibacter turnerae T7901: an intracellular endosymbiont of marine wood-boring bivalves (shipworms).</title>
        <authorList>
            <person name="Yang J.C."/>
            <person name="Madupu R."/>
            <person name="Durkin A.S."/>
            <person name="Ekborg N.A."/>
            <person name="Pedamallu C.S."/>
            <person name="Hostetler J.B."/>
            <person name="Radune D."/>
            <person name="Toms B.S."/>
            <person name="Henrissat B."/>
            <person name="Coutinho P.M."/>
            <person name="Schwarz S."/>
            <person name="Field L."/>
            <person name="Trindade-Silva A.E."/>
            <person name="Soares C.A.G."/>
            <person name="Elshahawi S."/>
            <person name="Hanora A."/>
            <person name="Schmidt E.W."/>
            <person name="Haygood M.G."/>
            <person name="Posfai J."/>
            <person name="Benner J."/>
            <person name="Madinger C."/>
            <person name="Nove J."/>
            <person name="Anton B."/>
            <person name="Chaudhary K."/>
            <person name="Foster J."/>
            <person name="Holman A."/>
            <person name="Kumar S."/>
            <person name="Lessard P.A."/>
            <person name="Luyten Y.A."/>
            <person name="Slatko B."/>
            <person name="Wood N."/>
            <person name="Wu B."/>
            <person name="Teplitski M."/>
            <person name="Mougous J.D."/>
            <person name="Ward N."/>
            <person name="Eisen J.A."/>
            <person name="Badger J.H."/>
            <person name="Distel D.L."/>
        </authorList>
    </citation>
    <scope>NUCLEOTIDE SEQUENCE [LARGE SCALE GENOMIC DNA]</scope>
    <source>
        <strain evidence="3">ATCC 39867 / T7901</strain>
    </source>
</reference>
<evidence type="ECO:0008006" key="4">
    <source>
        <dbReference type="Google" id="ProtNLM"/>
    </source>
</evidence>
<proteinExistence type="predicted"/>
<accession>C5BSN9</accession>
<dbReference type="Proteomes" id="UP000009080">
    <property type="component" value="Chromosome"/>
</dbReference>
<dbReference type="EMBL" id="CP001614">
    <property type="protein sequence ID" value="ACR12101.1"/>
    <property type="molecule type" value="Genomic_DNA"/>
</dbReference>
<keyword evidence="3" id="KW-1185">Reference proteome</keyword>
<dbReference type="HOGENOM" id="CLU_1309593_0_0_6"/>
<protein>
    <recommendedName>
        <fullName evidence="4">Methyl-accepting chemotaxis protein</fullName>
    </recommendedName>
</protein>
<dbReference type="AlphaFoldDB" id="C5BSN9"/>
<feature type="compositionally biased region" description="Low complexity" evidence="1">
    <location>
        <begin position="1"/>
        <end position="21"/>
    </location>
</feature>
<gene>
    <name evidence="2" type="ordered locus">TERTU_1439</name>
</gene>
<organism evidence="2 3">
    <name type="scientific">Teredinibacter turnerae (strain ATCC 39867 / T7901)</name>
    <dbReference type="NCBI Taxonomy" id="377629"/>
    <lineage>
        <taxon>Bacteria</taxon>
        <taxon>Pseudomonadati</taxon>
        <taxon>Pseudomonadota</taxon>
        <taxon>Gammaproteobacteria</taxon>
        <taxon>Cellvibrionales</taxon>
        <taxon>Cellvibrionaceae</taxon>
        <taxon>Teredinibacter</taxon>
    </lineage>
</organism>
<evidence type="ECO:0000256" key="1">
    <source>
        <dbReference type="SAM" id="MobiDB-lite"/>
    </source>
</evidence>
<dbReference type="RefSeq" id="WP_015818213.1">
    <property type="nucleotide sequence ID" value="NC_012997.1"/>
</dbReference>
<evidence type="ECO:0000313" key="2">
    <source>
        <dbReference type="EMBL" id="ACR12101.1"/>
    </source>
</evidence>
<dbReference type="KEGG" id="ttu:TERTU_1439"/>
<dbReference type="STRING" id="377629.TERTU_1439"/>
<evidence type="ECO:0000313" key="3">
    <source>
        <dbReference type="Proteomes" id="UP000009080"/>
    </source>
</evidence>